<dbReference type="EMBL" id="BGZK01001139">
    <property type="protein sequence ID" value="GBP72255.1"/>
    <property type="molecule type" value="Genomic_DNA"/>
</dbReference>
<dbReference type="Gene3D" id="3.40.50.11210">
    <property type="entry name" value="Rap/Ran-GAP"/>
    <property type="match status" value="1"/>
</dbReference>
<dbReference type="InterPro" id="IPR000331">
    <property type="entry name" value="Rap/Ran_GAP_dom"/>
</dbReference>
<keyword evidence="1" id="KW-0343">GTPase activation</keyword>
<dbReference type="GO" id="GO:0051056">
    <property type="term" value="P:regulation of small GTPase mediated signal transduction"/>
    <property type="evidence" value="ECO:0007669"/>
    <property type="project" value="InterPro"/>
</dbReference>
<dbReference type="PANTHER" id="PTHR15711">
    <property type="entry name" value="RAP GTPASE-ACTIVATING PROTEIN"/>
    <property type="match status" value="1"/>
</dbReference>
<evidence type="ECO:0000256" key="1">
    <source>
        <dbReference type="ARBA" id="ARBA00022468"/>
    </source>
</evidence>
<dbReference type="PROSITE" id="PS50085">
    <property type="entry name" value="RAPGAP"/>
    <property type="match status" value="1"/>
</dbReference>
<keyword evidence="4" id="KW-1185">Reference proteome</keyword>
<dbReference type="InterPro" id="IPR050989">
    <property type="entry name" value="Rap1_Ran_GAP"/>
</dbReference>
<evidence type="ECO:0000259" key="2">
    <source>
        <dbReference type="PROSITE" id="PS50085"/>
    </source>
</evidence>
<comment type="caution">
    <text evidence="3">The sequence shown here is derived from an EMBL/GenBank/DDBJ whole genome shotgun (WGS) entry which is preliminary data.</text>
</comment>
<sequence length="439" mass="50039">MSRSNLEGRREVGPVPVPPRDKVRLRGWNRFRGGLDVKGDMTGSHSIYTMHQGHEIMFHVSTMLPFSKDNKQQLERKRHIGNDIVNIVFTEDSAHNTFNPHALTQKGRRKRARPQLNMTNDQAASTVRADIFAVVSEVEAEGYRLSVYSDDSVPPFGPSLPCPPIFNDPQLFREFYPFQTPTFALKRQRTLDTLIRDIYADHCADHKVPMLSRRTFGGVVWQRRHERRRRRAHRTFLHVGRALKLDAVLRGDAPTSLVSTGCGGARRVPWEGRMWRAAPLPAAPLCADQLAEGRLLLSTTSNTYILEGYTPVNAGIRELLFHHDNVLRSALKTRDFLSSIPVNLCHFSYTPDWYRKVEQREWYYDGKVACAQPALQNAQVYFEWARVPPPAAVRRQRAAPACTHYPWPRFAQALGPCVLCKTASNNACQELKLLITSMF</sequence>
<dbReference type="InterPro" id="IPR035974">
    <property type="entry name" value="Rap/Ran-GAP_sf"/>
</dbReference>
<name>A0A4C1YD20_EUMVA</name>
<dbReference type="STRING" id="151549.A0A4C1YD20"/>
<organism evidence="3 4">
    <name type="scientific">Eumeta variegata</name>
    <name type="common">Bagworm moth</name>
    <name type="synonym">Eumeta japonica</name>
    <dbReference type="NCBI Taxonomy" id="151549"/>
    <lineage>
        <taxon>Eukaryota</taxon>
        <taxon>Metazoa</taxon>
        <taxon>Ecdysozoa</taxon>
        <taxon>Arthropoda</taxon>
        <taxon>Hexapoda</taxon>
        <taxon>Insecta</taxon>
        <taxon>Pterygota</taxon>
        <taxon>Neoptera</taxon>
        <taxon>Endopterygota</taxon>
        <taxon>Lepidoptera</taxon>
        <taxon>Glossata</taxon>
        <taxon>Ditrysia</taxon>
        <taxon>Tineoidea</taxon>
        <taxon>Psychidae</taxon>
        <taxon>Oiketicinae</taxon>
        <taxon>Eumeta</taxon>
    </lineage>
</organism>
<accession>A0A4C1YD20</accession>
<dbReference type="GO" id="GO:0005096">
    <property type="term" value="F:GTPase activator activity"/>
    <property type="evidence" value="ECO:0007669"/>
    <property type="project" value="UniProtKB-KW"/>
</dbReference>
<protein>
    <recommendedName>
        <fullName evidence="2">Rap-GAP domain-containing protein</fullName>
    </recommendedName>
</protein>
<dbReference type="AlphaFoldDB" id="A0A4C1YD20"/>
<gene>
    <name evidence="3" type="ORF">EVAR_103255_1</name>
</gene>
<evidence type="ECO:0000313" key="4">
    <source>
        <dbReference type="Proteomes" id="UP000299102"/>
    </source>
</evidence>
<dbReference type="OrthoDB" id="2499658at2759"/>
<reference evidence="3 4" key="1">
    <citation type="journal article" date="2019" name="Commun. Biol.">
        <title>The bagworm genome reveals a unique fibroin gene that provides high tensile strength.</title>
        <authorList>
            <person name="Kono N."/>
            <person name="Nakamura H."/>
            <person name="Ohtoshi R."/>
            <person name="Tomita M."/>
            <person name="Numata K."/>
            <person name="Arakawa K."/>
        </authorList>
    </citation>
    <scope>NUCLEOTIDE SEQUENCE [LARGE SCALE GENOMIC DNA]</scope>
</reference>
<feature type="domain" description="Rap-GAP" evidence="2">
    <location>
        <begin position="1"/>
        <end position="198"/>
    </location>
</feature>
<dbReference type="SUPFAM" id="SSF111347">
    <property type="entry name" value="Rap/Ran-GAP"/>
    <property type="match status" value="1"/>
</dbReference>
<dbReference type="Proteomes" id="UP000299102">
    <property type="component" value="Unassembled WGS sequence"/>
</dbReference>
<evidence type="ECO:0000313" key="3">
    <source>
        <dbReference type="EMBL" id="GBP72255.1"/>
    </source>
</evidence>
<proteinExistence type="predicted"/>
<dbReference type="PANTHER" id="PTHR15711:SF62">
    <property type="entry name" value="GTPASE-ACTIVATING RAP_RAN-GAP DOMAIN-LIKE PROTEIN 3"/>
    <property type="match status" value="1"/>
</dbReference>
<dbReference type="Pfam" id="PF02145">
    <property type="entry name" value="Rap_GAP"/>
    <property type="match status" value="1"/>
</dbReference>